<evidence type="ECO:0000313" key="1">
    <source>
        <dbReference type="EMBL" id="CAI8058301.1"/>
    </source>
</evidence>
<comment type="caution">
    <text evidence="1">The sequence shown here is derived from an EMBL/GenBank/DDBJ whole genome shotgun (WGS) entry which is preliminary data.</text>
</comment>
<accession>A0AA35XM53</accession>
<reference evidence="1" key="1">
    <citation type="submission" date="2023-03" db="EMBL/GenBank/DDBJ databases">
        <authorList>
            <person name="Steffen K."/>
            <person name="Cardenas P."/>
        </authorList>
    </citation>
    <scope>NUCLEOTIDE SEQUENCE</scope>
</reference>
<dbReference type="EMBL" id="CASHTH010004501">
    <property type="protein sequence ID" value="CAI8058301.1"/>
    <property type="molecule type" value="Genomic_DNA"/>
</dbReference>
<organism evidence="1 2">
    <name type="scientific">Geodia barretti</name>
    <name type="common">Barrett's horny sponge</name>
    <dbReference type="NCBI Taxonomy" id="519541"/>
    <lineage>
        <taxon>Eukaryota</taxon>
        <taxon>Metazoa</taxon>
        <taxon>Porifera</taxon>
        <taxon>Demospongiae</taxon>
        <taxon>Heteroscleromorpha</taxon>
        <taxon>Tetractinellida</taxon>
        <taxon>Astrophorina</taxon>
        <taxon>Geodiidae</taxon>
        <taxon>Geodia</taxon>
    </lineage>
</organism>
<gene>
    <name evidence="1" type="ORF">GBAR_LOCUS31697</name>
</gene>
<keyword evidence="2" id="KW-1185">Reference proteome</keyword>
<sequence>MQVGTYPTRNFATLGPL</sequence>
<protein>
    <submittedName>
        <fullName evidence="1">Uncharacterized protein</fullName>
    </submittedName>
</protein>
<dbReference type="Proteomes" id="UP001174909">
    <property type="component" value="Unassembled WGS sequence"/>
</dbReference>
<dbReference type="AlphaFoldDB" id="A0AA35XM53"/>
<evidence type="ECO:0000313" key="2">
    <source>
        <dbReference type="Proteomes" id="UP001174909"/>
    </source>
</evidence>
<proteinExistence type="predicted"/>
<name>A0AA35XM53_GEOBA</name>